<comment type="caution">
    <text evidence="7">The sequence shown here is derived from an EMBL/GenBank/DDBJ whole genome shotgun (WGS) entry which is preliminary data.</text>
</comment>
<evidence type="ECO:0000313" key="8">
    <source>
        <dbReference type="Proteomes" id="UP001595868"/>
    </source>
</evidence>
<dbReference type="Proteomes" id="UP001595868">
    <property type="component" value="Unassembled WGS sequence"/>
</dbReference>
<feature type="transmembrane region" description="Helical" evidence="6">
    <location>
        <begin position="39"/>
        <end position="58"/>
    </location>
</feature>
<evidence type="ECO:0000256" key="3">
    <source>
        <dbReference type="ARBA" id="ARBA00022989"/>
    </source>
</evidence>
<evidence type="ECO:0000256" key="2">
    <source>
        <dbReference type="ARBA" id="ARBA00022692"/>
    </source>
</evidence>
<evidence type="ECO:0000256" key="5">
    <source>
        <dbReference type="SAM" id="MobiDB-lite"/>
    </source>
</evidence>
<sequence>MELNENAEIDTSQVDDRRGGGGGGGMGFPIPGGGGGRGGLISIIIAVLVALVGGGFGISQLGGGGGGDQPADNSSLNAECKAPDATKKQDCRNVLYINSIQAYWKTAMPEAFGQQYKPANTEFFSNNVSTGCGQADSGVGPFYCPADKLVYIDLTFYDVLKSEFGVKGEFPQPYVLAHEYGHHVQDLLGIEAKAQDGKTGPNSGSVRLELQADCLAGSWAHHATETKDSKGQAIFKSIDQQDIQDAVKTAGAIGDDAIQQKSGRGNDPGSYTHGTSAQRQKWFEQGFNTGDPRKCDTFSGSI</sequence>
<evidence type="ECO:0000256" key="4">
    <source>
        <dbReference type="ARBA" id="ARBA00023136"/>
    </source>
</evidence>
<reference evidence="8" key="1">
    <citation type="journal article" date="2019" name="Int. J. Syst. Evol. Microbiol.">
        <title>The Global Catalogue of Microorganisms (GCM) 10K type strain sequencing project: providing services to taxonomists for standard genome sequencing and annotation.</title>
        <authorList>
            <consortium name="The Broad Institute Genomics Platform"/>
            <consortium name="The Broad Institute Genome Sequencing Center for Infectious Disease"/>
            <person name="Wu L."/>
            <person name="Ma J."/>
        </authorList>
    </citation>
    <scope>NUCLEOTIDE SEQUENCE [LARGE SCALE GENOMIC DNA]</scope>
    <source>
        <strain evidence="8">2902at01</strain>
    </source>
</reference>
<protein>
    <submittedName>
        <fullName evidence="7">Neutral zinc metallopeptidase</fullName>
    </submittedName>
</protein>
<keyword evidence="8" id="KW-1185">Reference proteome</keyword>
<dbReference type="InterPro" id="IPR007343">
    <property type="entry name" value="Uncharacterised_pept_Zn_put"/>
</dbReference>
<evidence type="ECO:0000313" key="7">
    <source>
        <dbReference type="EMBL" id="MFC4106192.1"/>
    </source>
</evidence>
<evidence type="ECO:0000256" key="1">
    <source>
        <dbReference type="ARBA" id="ARBA00004167"/>
    </source>
</evidence>
<feature type="compositionally biased region" description="Gly residues" evidence="5">
    <location>
        <begin position="20"/>
        <end position="29"/>
    </location>
</feature>
<proteinExistence type="predicted"/>
<keyword evidence="3 6" id="KW-1133">Transmembrane helix</keyword>
<gene>
    <name evidence="7" type="ORF">ACFOX0_09610</name>
</gene>
<feature type="region of interest" description="Disordered" evidence="5">
    <location>
        <begin position="254"/>
        <end position="279"/>
    </location>
</feature>
<dbReference type="EMBL" id="JBHSBN010000005">
    <property type="protein sequence ID" value="MFC4106192.1"/>
    <property type="molecule type" value="Genomic_DNA"/>
</dbReference>
<dbReference type="PANTHER" id="PTHR30168">
    <property type="entry name" value="PUTATIVE MEMBRANE PROTEIN YPFJ"/>
    <property type="match status" value="1"/>
</dbReference>
<evidence type="ECO:0000256" key="6">
    <source>
        <dbReference type="SAM" id="Phobius"/>
    </source>
</evidence>
<dbReference type="RefSeq" id="WP_377543734.1">
    <property type="nucleotide sequence ID" value="NZ_JBHSBN010000005.1"/>
</dbReference>
<keyword evidence="2 6" id="KW-0812">Transmembrane</keyword>
<feature type="region of interest" description="Disordered" evidence="5">
    <location>
        <begin position="1"/>
        <end position="29"/>
    </location>
</feature>
<name>A0ABV8KJM5_9ACTN</name>
<organism evidence="7 8">
    <name type="scientific">Micromonospora zhanjiangensis</name>
    <dbReference type="NCBI Taxonomy" id="1522057"/>
    <lineage>
        <taxon>Bacteria</taxon>
        <taxon>Bacillati</taxon>
        <taxon>Actinomycetota</taxon>
        <taxon>Actinomycetes</taxon>
        <taxon>Micromonosporales</taxon>
        <taxon>Micromonosporaceae</taxon>
        <taxon>Micromonospora</taxon>
    </lineage>
</organism>
<dbReference type="PANTHER" id="PTHR30168:SF0">
    <property type="entry name" value="INNER MEMBRANE PROTEIN"/>
    <property type="match status" value="1"/>
</dbReference>
<keyword evidence="4 6" id="KW-0472">Membrane</keyword>
<comment type="subcellular location">
    <subcellularLocation>
        <location evidence="1">Membrane</location>
        <topology evidence="1">Single-pass membrane protein</topology>
    </subcellularLocation>
</comment>
<accession>A0ABV8KJM5</accession>
<dbReference type="Pfam" id="PF04228">
    <property type="entry name" value="Zn_peptidase"/>
    <property type="match status" value="1"/>
</dbReference>